<accession>A0A819QIJ4</accession>
<feature type="compositionally biased region" description="Low complexity" evidence="1">
    <location>
        <begin position="24"/>
        <end position="34"/>
    </location>
</feature>
<evidence type="ECO:0000313" key="3">
    <source>
        <dbReference type="EMBL" id="CAF4029965.1"/>
    </source>
</evidence>
<reference evidence="3" key="1">
    <citation type="submission" date="2021-02" db="EMBL/GenBank/DDBJ databases">
        <authorList>
            <person name="Nowell W R."/>
        </authorList>
    </citation>
    <scope>NUCLEOTIDE SEQUENCE</scope>
</reference>
<comment type="caution">
    <text evidence="3">The sequence shown here is derived from an EMBL/GenBank/DDBJ whole genome shotgun (WGS) entry which is preliminary data.</text>
</comment>
<dbReference type="Proteomes" id="UP000663836">
    <property type="component" value="Unassembled WGS sequence"/>
</dbReference>
<dbReference type="EMBL" id="CAJOBD010005406">
    <property type="protein sequence ID" value="CAF4029965.1"/>
    <property type="molecule type" value="Genomic_DNA"/>
</dbReference>
<gene>
    <name evidence="3" type="ORF">JBS370_LOCUS27898</name>
    <name evidence="2" type="ORF">ZHD862_LOCUS25258</name>
</gene>
<sequence length="40" mass="3907">MLEIAYGVGGGTSGPAIQIGPVKPGNGTTPGTDGPNRKIQ</sequence>
<name>A0A819QIJ4_9BILA</name>
<protein>
    <submittedName>
        <fullName evidence="3">Uncharacterized protein</fullName>
    </submittedName>
</protein>
<evidence type="ECO:0000256" key="1">
    <source>
        <dbReference type="SAM" id="MobiDB-lite"/>
    </source>
</evidence>
<feature type="non-terminal residue" evidence="3">
    <location>
        <position position="40"/>
    </location>
</feature>
<feature type="region of interest" description="Disordered" evidence="1">
    <location>
        <begin position="10"/>
        <end position="40"/>
    </location>
</feature>
<dbReference type="EMBL" id="CAJNOT010001787">
    <property type="protein sequence ID" value="CAF1248468.1"/>
    <property type="molecule type" value="Genomic_DNA"/>
</dbReference>
<organism evidence="3 4">
    <name type="scientific">Rotaria sordida</name>
    <dbReference type="NCBI Taxonomy" id="392033"/>
    <lineage>
        <taxon>Eukaryota</taxon>
        <taxon>Metazoa</taxon>
        <taxon>Spiralia</taxon>
        <taxon>Gnathifera</taxon>
        <taxon>Rotifera</taxon>
        <taxon>Eurotatoria</taxon>
        <taxon>Bdelloidea</taxon>
        <taxon>Philodinida</taxon>
        <taxon>Philodinidae</taxon>
        <taxon>Rotaria</taxon>
    </lineage>
</organism>
<proteinExistence type="predicted"/>
<evidence type="ECO:0000313" key="2">
    <source>
        <dbReference type="EMBL" id="CAF1248468.1"/>
    </source>
</evidence>
<dbReference type="Proteomes" id="UP000663864">
    <property type="component" value="Unassembled WGS sequence"/>
</dbReference>
<evidence type="ECO:0000313" key="4">
    <source>
        <dbReference type="Proteomes" id="UP000663836"/>
    </source>
</evidence>
<dbReference type="AlphaFoldDB" id="A0A819QIJ4"/>